<dbReference type="Pfam" id="PF02585">
    <property type="entry name" value="PIG-L"/>
    <property type="match status" value="1"/>
</dbReference>
<evidence type="ECO:0000313" key="2">
    <source>
        <dbReference type="EMBL" id="CAB4586556.1"/>
    </source>
</evidence>
<dbReference type="EMBL" id="CAFBNN010000006">
    <property type="protein sequence ID" value="CAB4943948.1"/>
    <property type="molecule type" value="Genomic_DNA"/>
</dbReference>
<accession>A0A6J6MRN0</accession>
<dbReference type="InterPro" id="IPR024078">
    <property type="entry name" value="LmbE-like_dom_sf"/>
</dbReference>
<name>A0A6J6MRN0_9ZZZZ</name>
<dbReference type="EMBL" id="CAESAC010000015">
    <property type="protein sequence ID" value="CAB4331428.1"/>
    <property type="molecule type" value="Genomic_DNA"/>
</dbReference>
<dbReference type="EMBL" id="CAEZUC010000034">
    <property type="protein sequence ID" value="CAB4586556.1"/>
    <property type="molecule type" value="Genomic_DNA"/>
</dbReference>
<dbReference type="EMBL" id="CAEZXF010000053">
    <property type="protein sequence ID" value="CAB4675103.1"/>
    <property type="molecule type" value="Genomic_DNA"/>
</dbReference>
<dbReference type="PANTHER" id="PTHR12993:SF28">
    <property type="entry name" value="LMBE FAMILY PROTEIN"/>
    <property type="match status" value="1"/>
</dbReference>
<dbReference type="GO" id="GO:0016811">
    <property type="term" value="F:hydrolase activity, acting on carbon-nitrogen (but not peptide) bonds, in linear amides"/>
    <property type="evidence" value="ECO:0007669"/>
    <property type="project" value="TreeGrafter"/>
</dbReference>
<evidence type="ECO:0000313" key="1">
    <source>
        <dbReference type="EMBL" id="CAB4331428.1"/>
    </source>
</evidence>
<dbReference type="SUPFAM" id="SSF102588">
    <property type="entry name" value="LmbE-like"/>
    <property type="match status" value="1"/>
</dbReference>
<reference evidence="3" key="1">
    <citation type="submission" date="2020-05" db="EMBL/GenBank/DDBJ databases">
        <authorList>
            <person name="Chiriac C."/>
            <person name="Salcher M."/>
            <person name="Ghai R."/>
            <person name="Kavagutti S V."/>
        </authorList>
    </citation>
    <scope>NUCLEOTIDE SEQUENCE</scope>
</reference>
<dbReference type="Gene3D" id="3.40.50.10320">
    <property type="entry name" value="LmbE-like"/>
    <property type="match status" value="1"/>
</dbReference>
<evidence type="ECO:0000313" key="3">
    <source>
        <dbReference type="EMBL" id="CAB4675103.1"/>
    </source>
</evidence>
<proteinExistence type="predicted"/>
<gene>
    <name evidence="2" type="ORF">UFOPK1776_00354</name>
    <name evidence="3" type="ORF">UFOPK2355_00296</name>
    <name evidence="4" type="ORF">UFOPK3797_00098</name>
    <name evidence="1" type="ORF">UFOPK4028_00201</name>
</gene>
<evidence type="ECO:0000313" key="4">
    <source>
        <dbReference type="EMBL" id="CAB4943948.1"/>
    </source>
</evidence>
<protein>
    <submittedName>
        <fullName evidence="3">Unannotated protein</fullName>
    </submittedName>
</protein>
<dbReference type="InterPro" id="IPR003737">
    <property type="entry name" value="GlcNAc_PI_deacetylase-related"/>
</dbReference>
<dbReference type="AlphaFoldDB" id="A0A6J6MRN0"/>
<organism evidence="3">
    <name type="scientific">freshwater metagenome</name>
    <dbReference type="NCBI Taxonomy" id="449393"/>
    <lineage>
        <taxon>unclassified sequences</taxon>
        <taxon>metagenomes</taxon>
        <taxon>ecological metagenomes</taxon>
    </lineage>
</organism>
<sequence length="255" mass="28845">MGKTKRFAAVILPPMKPLDDSEIKRVLVVTAHPDDCDFGAGGTIAQWTAKGIHVSYCICTNGDQGGEDPNVPREDMPKIRQHEQRQAGLAVGVTDITFLNYRDGWLVPTIELRKEIVRQIRITKPDRMVIQSPERNWERLFASHPDHMAAGEAAIQAVYPDSRNAFAFEDLLKEEGLEPWRVREVWVMSSQNPDHFVDITLTFDKKMNALHSHVSQTAHNENLEKMVREWGEKNAESHNLPAGSIAEVFKIVNTN</sequence>
<dbReference type="PANTHER" id="PTHR12993">
    <property type="entry name" value="N-ACETYLGLUCOSAMINYL-PHOSPHATIDYLINOSITOL DE-N-ACETYLASE-RELATED"/>
    <property type="match status" value="1"/>
</dbReference>